<evidence type="ECO:0000256" key="4">
    <source>
        <dbReference type="ARBA" id="ARBA00023002"/>
    </source>
</evidence>
<comment type="catalytic activity">
    <reaction evidence="6 7">
        <text>UDP-alpha-D-glucose + 2 NAD(+) + H2O = UDP-alpha-D-glucuronate + 2 NADH + 3 H(+)</text>
        <dbReference type="Rhea" id="RHEA:23596"/>
        <dbReference type="ChEBI" id="CHEBI:15377"/>
        <dbReference type="ChEBI" id="CHEBI:15378"/>
        <dbReference type="ChEBI" id="CHEBI:57540"/>
        <dbReference type="ChEBI" id="CHEBI:57945"/>
        <dbReference type="ChEBI" id="CHEBI:58052"/>
        <dbReference type="ChEBI" id="CHEBI:58885"/>
        <dbReference type="EC" id="1.1.1.22"/>
    </reaction>
</comment>
<evidence type="ECO:0000256" key="2">
    <source>
        <dbReference type="ARBA" id="ARBA00006601"/>
    </source>
</evidence>
<dbReference type="GO" id="GO:0016491">
    <property type="term" value="F:oxidoreductase activity"/>
    <property type="evidence" value="ECO:0007669"/>
    <property type="project" value="UniProtKB-KW"/>
</dbReference>
<evidence type="ECO:0000256" key="7">
    <source>
        <dbReference type="PIRNR" id="PIRNR000124"/>
    </source>
</evidence>
<dbReference type="SUPFAM" id="SSF52413">
    <property type="entry name" value="UDP-glucose/GDP-mannose dehydrogenase C-terminal domain"/>
    <property type="match status" value="1"/>
</dbReference>
<accession>A0ABV6KKM7</accession>
<keyword evidence="10" id="KW-1185">Reference proteome</keyword>
<dbReference type="SUPFAM" id="SSF51735">
    <property type="entry name" value="NAD(P)-binding Rossmann-fold domains"/>
    <property type="match status" value="1"/>
</dbReference>
<keyword evidence="4 7" id="KW-0560">Oxidoreductase</keyword>
<dbReference type="InterPro" id="IPR036220">
    <property type="entry name" value="UDP-Glc/GDP-Man_DH_C_sf"/>
</dbReference>
<dbReference type="Gene3D" id="1.20.5.100">
    <property type="entry name" value="Cytochrome c1, transmembrane anchor, C-terminal"/>
    <property type="match status" value="1"/>
</dbReference>
<evidence type="ECO:0000256" key="3">
    <source>
        <dbReference type="ARBA" id="ARBA00012954"/>
    </source>
</evidence>
<dbReference type="PANTHER" id="PTHR43750">
    <property type="entry name" value="UDP-GLUCOSE 6-DEHYDROGENASE TUAD"/>
    <property type="match status" value="1"/>
</dbReference>
<dbReference type="EMBL" id="JBHLUU010000005">
    <property type="protein sequence ID" value="MFC0473868.1"/>
    <property type="molecule type" value="Genomic_DNA"/>
</dbReference>
<dbReference type="Proteomes" id="UP001589738">
    <property type="component" value="Unassembled WGS sequence"/>
</dbReference>
<dbReference type="InterPro" id="IPR014026">
    <property type="entry name" value="UDP-Glc/GDP-Man_DH_dimer"/>
</dbReference>
<dbReference type="SMART" id="SM00984">
    <property type="entry name" value="UDPG_MGDP_dh_C"/>
    <property type="match status" value="1"/>
</dbReference>
<evidence type="ECO:0000256" key="6">
    <source>
        <dbReference type="ARBA" id="ARBA00047473"/>
    </source>
</evidence>
<dbReference type="InterPro" id="IPR001732">
    <property type="entry name" value="UDP-Glc/GDP-Man_DH_N"/>
</dbReference>
<organism evidence="9 10">
    <name type="scientific">Robertmurraya beringensis</name>
    <dbReference type="NCBI Taxonomy" id="641660"/>
    <lineage>
        <taxon>Bacteria</taxon>
        <taxon>Bacillati</taxon>
        <taxon>Bacillota</taxon>
        <taxon>Bacilli</taxon>
        <taxon>Bacillales</taxon>
        <taxon>Bacillaceae</taxon>
        <taxon>Robertmurraya</taxon>
    </lineage>
</organism>
<gene>
    <name evidence="9" type="ORF">ACFFHF_00725</name>
</gene>
<comment type="caution">
    <text evidence="9">The sequence shown here is derived from an EMBL/GenBank/DDBJ whole genome shotgun (WGS) entry which is preliminary data.</text>
</comment>
<evidence type="ECO:0000313" key="9">
    <source>
        <dbReference type="EMBL" id="MFC0473868.1"/>
    </source>
</evidence>
<comment type="pathway">
    <text evidence="1">Nucleotide-sugar biosynthesis; UDP-alpha-D-glucuronate biosynthesis; UDP-alpha-D-glucuronate from UDP-alpha-D-glucose: step 1/1.</text>
</comment>
<dbReference type="InterPro" id="IPR017476">
    <property type="entry name" value="UDP-Glc/GDP-Man"/>
</dbReference>
<dbReference type="PIRSF" id="PIRSF000124">
    <property type="entry name" value="UDPglc_GDPman_dh"/>
    <property type="match status" value="1"/>
</dbReference>
<evidence type="ECO:0000256" key="5">
    <source>
        <dbReference type="ARBA" id="ARBA00023027"/>
    </source>
</evidence>
<keyword evidence="5 7" id="KW-0520">NAD</keyword>
<reference evidence="9 10" key="1">
    <citation type="submission" date="2024-09" db="EMBL/GenBank/DDBJ databases">
        <authorList>
            <person name="Sun Q."/>
            <person name="Mori K."/>
        </authorList>
    </citation>
    <scope>NUCLEOTIDE SEQUENCE [LARGE SCALE GENOMIC DNA]</scope>
    <source>
        <strain evidence="9 10">CGMCC 1.9126</strain>
    </source>
</reference>
<dbReference type="InterPro" id="IPR014027">
    <property type="entry name" value="UDP-Glc/GDP-Man_DH_C"/>
</dbReference>
<dbReference type="PIRSF" id="PIRSF500134">
    <property type="entry name" value="UDPglc_DH_bac"/>
    <property type="match status" value="1"/>
</dbReference>
<sequence>MRIAVIGTGYVGLSTGVCLAEIGHHVICIDTSEEKITLLRGGKSPIYEPGMEELLTKNMEAKRLQFTTSHREGLEKSEVIIVAVGTPQQDSGEADLTYLFQAIQDAAPYIEKGSIIVIKSTVPVGTNEKVKRLLEAFGQNKVSPFVVSNPEFLRQGSAVLDTLNPDRIVIGCENKEPAAVIEKMYAPLNAKVVKTDARSAEMIKYASNAFLATKISFINNIGNLCEAVGANVEDVSKGMGLDQRIGAAFLQSGIGYGGSCFPKDVSALLAAAKEYHVPFSMIEETMMINNRQKLLLVKKALNRFGDLKHKKIAVLGFAFKPETDDMREAPSITIIHSLLNEGASVIGYDPVATRNAKGIFGEKIAYATSVGEAIKESDAVFIVTEWKEIKQLVLSEVISQMKQPIVFDGRNSFSEEAVRDCEEIEYYPIGKPAIIIRKS</sequence>
<dbReference type="NCBIfam" id="TIGR03026">
    <property type="entry name" value="NDP-sugDHase"/>
    <property type="match status" value="1"/>
</dbReference>
<protein>
    <recommendedName>
        <fullName evidence="3 7">UDP-glucose 6-dehydrogenase</fullName>
        <ecNumber evidence="3 7">1.1.1.22</ecNumber>
    </recommendedName>
</protein>
<dbReference type="Gene3D" id="3.40.50.720">
    <property type="entry name" value="NAD(P)-binding Rossmann-like Domain"/>
    <property type="match status" value="2"/>
</dbReference>
<dbReference type="RefSeq" id="WP_377057406.1">
    <property type="nucleotide sequence ID" value="NZ_JBHLUU010000005.1"/>
</dbReference>
<dbReference type="InterPro" id="IPR036291">
    <property type="entry name" value="NAD(P)-bd_dom_sf"/>
</dbReference>
<dbReference type="Pfam" id="PF00984">
    <property type="entry name" value="UDPG_MGDP_dh"/>
    <property type="match status" value="1"/>
</dbReference>
<dbReference type="EC" id="1.1.1.22" evidence="3 7"/>
<dbReference type="InterPro" id="IPR008927">
    <property type="entry name" value="6-PGluconate_DH-like_C_sf"/>
</dbReference>
<name>A0ABV6KKM7_9BACI</name>
<feature type="domain" description="UDP-glucose/GDP-mannose dehydrogenase C-terminal" evidence="8">
    <location>
        <begin position="313"/>
        <end position="415"/>
    </location>
</feature>
<dbReference type="InterPro" id="IPR028357">
    <property type="entry name" value="UDPglc_DH_bac"/>
</dbReference>
<evidence type="ECO:0000313" key="10">
    <source>
        <dbReference type="Proteomes" id="UP001589738"/>
    </source>
</evidence>
<proteinExistence type="inferred from homology"/>
<comment type="similarity">
    <text evidence="2 7">Belongs to the UDP-glucose/GDP-mannose dehydrogenase family.</text>
</comment>
<evidence type="ECO:0000259" key="8">
    <source>
        <dbReference type="SMART" id="SM00984"/>
    </source>
</evidence>
<dbReference type="SUPFAM" id="SSF48179">
    <property type="entry name" value="6-phosphogluconate dehydrogenase C-terminal domain-like"/>
    <property type="match status" value="1"/>
</dbReference>
<evidence type="ECO:0000256" key="1">
    <source>
        <dbReference type="ARBA" id="ARBA00004701"/>
    </source>
</evidence>
<dbReference type="Pfam" id="PF03721">
    <property type="entry name" value="UDPG_MGDP_dh_N"/>
    <property type="match status" value="1"/>
</dbReference>
<dbReference type="Pfam" id="PF03720">
    <property type="entry name" value="UDPG_MGDP_dh_C"/>
    <property type="match status" value="1"/>
</dbReference>
<dbReference type="PANTHER" id="PTHR43750:SF3">
    <property type="entry name" value="UDP-GLUCOSE 6-DEHYDROGENASE TUAD"/>
    <property type="match status" value="1"/>
</dbReference>